<dbReference type="EMBL" id="KT804738">
    <property type="protein sequence ID" value="AMM72670.1"/>
    <property type="molecule type" value="Genomic_DNA"/>
</dbReference>
<accession>A0A140GB31</accession>
<name>A0A140GB31_GSIV</name>
<evidence type="ECO:0000313" key="1">
    <source>
        <dbReference type="EMBL" id="AMM72670.1"/>
    </source>
</evidence>
<protein>
    <submittedName>
        <fullName evidence="1">ORF023L</fullName>
    </submittedName>
</protein>
<reference evidence="1 2" key="1">
    <citation type="journal article" date="2016" name="Apoptosis">
        <title>GSIV serine/threonine kinase can induce apoptotic cell death via p53 and pro-apoptotic gene Bax upregulation in fish cells.</title>
        <authorList>
            <person name="Reshi L."/>
            <person name="Wu H.C."/>
            <person name="Wu J.L."/>
            <person name="Wang H.V."/>
            <person name="Hong J.R."/>
        </authorList>
    </citation>
    <scope>NUCLEOTIDE SEQUENCE [LARGE SCALE GENOMIC DNA]</scope>
    <source>
        <strain evidence="1">GSIV-K1</strain>
    </source>
</reference>
<reference evidence="1 2" key="2">
    <citation type="journal article" date="2016" name="Genome Announc.">
        <title>Complete Genome Sequence of a Giant Sea Perch Iridovirus in Kaohsiung, Taiwan.</title>
        <authorList>
            <person name="Wen C.M."/>
            <person name="Hong J.R."/>
        </authorList>
    </citation>
    <scope>NUCLEOTIDE SEQUENCE [LARGE SCALE GENOMIC DNA]</scope>
    <source>
        <strain evidence="1">GSIV-K1</strain>
    </source>
</reference>
<organism evidence="1 2">
    <name type="scientific">Giant seaperch iridovirus</name>
    <name type="common">GSIV</name>
    <dbReference type="NCBI Taxonomy" id="176655"/>
    <lineage>
        <taxon>Viruses</taxon>
        <taxon>Varidnaviria</taxon>
        <taxon>Bamfordvirae</taxon>
        <taxon>Nucleocytoviricota</taxon>
        <taxon>Megaviricetes</taxon>
        <taxon>Pimascovirales</taxon>
        <taxon>Pimascovirales incertae sedis</taxon>
        <taxon>Iridoviridae</taxon>
        <taxon>Alphairidovirinae</taxon>
        <taxon>Megalocytivirus</taxon>
        <taxon>Megalocytivirus pagrus1</taxon>
        <taxon>Infectious spleen and kidney necrosis virus</taxon>
    </lineage>
</organism>
<sequence>MYLKWTLCLLYIAHCIVVGHACSKVCAHPLCAIQATRPGRFIDPEPMLGECGTWVMLLWVGAFDIYHLLKVGHTNTHYSVV</sequence>
<evidence type="ECO:0000313" key="2">
    <source>
        <dbReference type="Proteomes" id="UP000160611"/>
    </source>
</evidence>
<proteinExistence type="predicted"/>
<dbReference type="Proteomes" id="UP000160611">
    <property type="component" value="Segment"/>
</dbReference>